<dbReference type="PROSITE" id="PS51742">
    <property type="entry name" value="PPC"/>
    <property type="match status" value="1"/>
</dbReference>
<dbReference type="SUPFAM" id="SSF117856">
    <property type="entry name" value="AF0104/ALDC/Ptd012-like"/>
    <property type="match status" value="1"/>
</dbReference>
<sequence>MKFVRQENEIIMRIERGEKVVESIKELCITEKIEGGFFYGLGAVDWVEVAHYNVPNKKYRSQEFEQAFEVTNLTGSIGVFASEVVVHAHITLSDTEMNAFGGHVVEAIVSGTMEILLTPLSRLQKISDDSIGLKIFDL</sequence>
<name>A0A2M7X0J2_UNCKA</name>
<evidence type="ECO:0000259" key="1">
    <source>
        <dbReference type="PROSITE" id="PS51742"/>
    </source>
</evidence>
<reference evidence="3" key="1">
    <citation type="submission" date="2017-09" db="EMBL/GenBank/DDBJ databases">
        <title>Depth-based differentiation of microbial function through sediment-hosted aquifers and enrichment of novel symbionts in the deep terrestrial subsurface.</title>
        <authorList>
            <person name="Probst A.J."/>
            <person name="Ladd B."/>
            <person name="Jarett J.K."/>
            <person name="Geller-Mcgrath D.E."/>
            <person name="Sieber C.M.K."/>
            <person name="Emerson J.B."/>
            <person name="Anantharaman K."/>
            <person name="Thomas B.C."/>
            <person name="Malmstrom R."/>
            <person name="Stieglmeier M."/>
            <person name="Klingl A."/>
            <person name="Woyke T."/>
            <person name="Ryan C.M."/>
            <person name="Banfield J.F."/>
        </authorList>
    </citation>
    <scope>NUCLEOTIDE SEQUENCE [LARGE SCALE GENOMIC DNA]</scope>
</reference>
<dbReference type="PANTHER" id="PTHR34988">
    <property type="entry name" value="PROTEIN, PUTATIVE-RELATED"/>
    <property type="match status" value="1"/>
</dbReference>
<dbReference type="Proteomes" id="UP000231195">
    <property type="component" value="Unassembled WGS sequence"/>
</dbReference>
<dbReference type="InterPro" id="IPR005175">
    <property type="entry name" value="PPC_dom"/>
</dbReference>
<comment type="caution">
    <text evidence="2">The sequence shown here is derived from an EMBL/GenBank/DDBJ whole genome shotgun (WGS) entry which is preliminary data.</text>
</comment>
<dbReference type="AlphaFoldDB" id="A0A2M7X0J2"/>
<dbReference type="PANTHER" id="PTHR34988:SF1">
    <property type="entry name" value="DNA-BINDING PROTEIN"/>
    <property type="match status" value="1"/>
</dbReference>
<gene>
    <name evidence="2" type="ORF">CO179_04730</name>
</gene>
<proteinExistence type="predicted"/>
<dbReference type="Gene3D" id="3.30.1330.80">
    <property type="entry name" value="Hypothetical protein, similar to alpha- acetolactate decarboxylase, domain 2"/>
    <property type="match status" value="1"/>
</dbReference>
<protein>
    <recommendedName>
        <fullName evidence="1">PPC domain-containing protein</fullName>
    </recommendedName>
</protein>
<organism evidence="2 3">
    <name type="scientific">candidate division WWE3 bacterium CG_4_9_14_3_um_filter_39_7</name>
    <dbReference type="NCBI Taxonomy" id="1975080"/>
    <lineage>
        <taxon>Bacteria</taxon>
        <taxon>Katanobacteria</taxon>
    </lineage>
</organism>
<evidence type="ECO:0000313" key="3">
    <source>
        <dbReference type="Proteomes" id="UP000231195"/>
    </source>
</evidence>
<accession>A0A2M7X0J2</accession>
<dbReference type="EMBL" id="PFWZ01000161">
    <property type="protein sequence ID" value="PJA39670.1"/>
    <property type="molecule type" value="Genomic_DNA"/>
</dbReference>
<feature type="domain" description="PPC" evidence="1">
    <location>
        <begin position="4"/>
        <end position="138"/>
    </location>
</feature>
<dbReference type="Pfam" id="PF03479">
    <property type="entry name" value="PCC"/>
    <property type="match status" value="1"/>
</dbReference>
<evidence type="ECO:0000313" key="2">
    <source>
        <dbReference type="EMBL" id="PJA39670.1"/>
    </source>
</evidence>
<dbReference type="CDD" id="cd11378">
    <property type="entry name" value="DUF296"/>
    <property type="match status" value="1"/>
</dbReference>